<reference evidence="6" key="1">
    <citation type="submission" date="2021-01" db="EMBL/GenBank/DDBJ databases">
        <authorList>
            <person name="Zhong Y.L."/>
        </authorList>
    </citation>
    <scope>NUCLEOTIDE SEQUENCE</scope>
    <source>
        <strain evidence="6">KCTC 23302</strain>
    </source>
</reference>
<keyword evidence="3" id="KW-1133">Transmembrane helix</keyword>
<keyword evidence="7" id="KW-1185">Reference proteome</keyword>
<evidence type="ECO:0000256" key="3">
    <source>
        <dbReference type="SAM" id="Phobius"/>
    </source>
</evidence>
<evidence type="ECO:0000313" key="6">
    <source>
        <dbReference type="EMBL" id="MBL0685446.1"/>
    </source>
</evidence>
<organism evidence="6 7">
    <name type="scientific">Aquimarina mytili</name>
    <dbReference type="NCBI Taxonomy" id="874423"/>
    <lineage>
        <taxon>Bacteria</taxon>
        <taxon>Pseudomonadati</taxon>
        <taxon>Bacteroidota</taxon>
        <taxon>Flavobacteriia</taxon>
        <taxon>Flavobacteriales</taxon>
        <taxon>Flavobacteriaceae</taxon>
        <taxon>Aquimarina</taxon>
    </lineage>
</organism>
<keyword evidence="3" id="KW-0472">Membrane</keyword>
<keyword evidence="1" id="KW-0802">TPR repeat</keyword>
<feature type="repeat" description="TPR" evidence="1">
    <location>
        <begin position="114"/>
        <end position="147"/>
    </location>
</feature>
<dbReference type="AlphaFoldDB" id="A0A936ZZX2"/>
<gene>
    <name evidence="6" type="ORF">JJQ60_18065</name>
</gene>
<accession>A0A936ZZX2</accession>
<evidence type="ECO:0000259" key="5">
    <source>
        <dbReference type="Pfam" id="PF12770"/>
    </source>
</evidence>
<proteinExistence type="predicted"/>
<dbReference type="Pfam" id="PF13181">
    <property type="entry name" value="TPR_8"/>
    <property type="match status" value="1"/>
</dbReference>
<sequence>MKKQISPYHSVLFFLLFSVLTQAQSITDTIIAHQHFVKGDTLNLKGNYKEAIVAFEIAANEFKSNEVWKRYIESLNEISYNFYRLGKLDKSLESANLALQTCKNKLQAGSLFEATAIKDIAKVYRKQNKHTDALQFYKEALAITEKKAGSNDIKTANLCTHIGILYDDNLGFIEEAKQYYLKSLEINKKLYDLKKENNLDGTYLNLAILYSRNGLYHQAQPYYEKAIQLSKEIYGENTPYIAEYYYNFASNYGYIGEDHLALQYFKKGLNIIKDTHDNNDGVLGFFYDGIGTQYSRIKELDLAYKNYQKSLKIYEKTYGENDLSTANVLSNIAYGVFLQKGNYDLAFDYYKKSYTIRKKLFGEEHRNTFKLNQDFGELYEEQGKYDIAENYYTQHLELAIKSFGRKNQKTAECYIDKARIYFKKKQYLNAIQEYQNAVIAGTRIFNNTSIYSNPSSKDYINPSTLLVAFHGKAKALNFLGKEKKDQKILQASFLSFKSCDSLIDHTRNSFLLVEDKTLLGQAKSSQIYTDAIDNALELHKTTNNRDYLSDAFYFSEKNKARLLEEQLKKIKAQSFANIPEEKLEIIEKLNAQLSFYKSKVYQAENSKEKPLDSAIHRYTNLVFTNTQKIDSTLNILEKDYPKYHQLKYDNSIVSIQIIQKKLETDTALLEYFVTDKVIYAFLITKNDFYIKEIIIDNLEDKIIQFRNAILSKDLTTYKRMGAELYQKLIDPFAIESNIHNMIIVPDGLLWHLNFDLLITQKTKSNNPKKIPYLLKDKVISYANSANLFFSKQFTKSATQRKCLAFSFSDTQFSKSKTPISNAVIPSTTHDLPGTRKEIEAISKIINGKYYYGEEAIESNFKSEVNRYALVHLALHGEIDDKNPENSKLFFMQIKDSIEDNYLYNHELYALNIPAELAVLSACNTGSGKISKGEGIMSLGRAFQYAGTQSLLLTNWAVSDETTPDLMKYFYDNLKQGMTKPKALQQAKLQYLNDANVFRADPFFWGGFYLIGDTNPIDLGNEKTYLYFVLLACILIALAFLFLKNRFKKH</sequence>
<dbReference type="InterPro" id="IPR011990">
    <property type="entry name" value="TPR-like_helical_dom_sf"/>
</dbReference>
<keyword evidence="4" id="KW-0732">Signal</keyword>
<evidence type="ECO:0000313" key="7">
    <source>
        <dbReference type="Proteomes" id="UP000651057"/>
    </source>
</evidence>
<feature type="coiled-coil region" evidence="2">
    <location>
        <begin position="553"/>
        <end position="606"/>
    </location>
</feature>
<feature type="repeat" description="TPR" evidence="1">
    <location>
        <begin position="200"/>
        <end position="233"/>
    </location>
</feature>
<feature type="domain" description="CHAT" evidence="5">
    <location>
        <begin position="719"/>
        <end position="1012"/>
    </location>
</feature>
<dbReference type="Pfam" id="PF13424">
    <property type="entry name" value="TPR_12"/>
    <property type="match status" value="3"/>
</dbReference>
<dbReference type="InterPro" id="IPR024983">
    <property type="entry name" value="CHAT_dom"/>
</dbReference>
<dbReference type="SUPFAM" id="SSF48452">
    <property type="entry name" value="TPR-like"/>
    <property type="match status" value="3"/>
</dbReference>
<name>A0A936ZZX2_9FLAO</name>
<dbReference type="PROSITE" id="PS50005">
    <property type="entry name" value="TPR"/>
    <property type="match status" value="2"/>
</dbReference>
<dbReference type="PANTHER" id="PTHR10098:SF108">
    <property type="entry name" value="TETRATRICOPEPTIDE REPEAT PROTEIN 28"/>
    <property type="match status" value="1"/>
</dbReference>
<dbReference type="Proteomes" id="UP000651057">
    <property type="component" value="Unassembled WGS sequence"/>
</dbReference>
<evidence type="ECO:0000256" key="4">
    <source>
        <dbReference type="SAM" id="SignalP"/>
    </source>
</evidence>
<dbReference type="SMART" id="SM00028">
    <property type="entry name" value="TPR"/>
    <property type="match status" value="10"/>
</dbReference>
<feature type="transmembrane region" description="Helical" evidence="3">
    <location>
        <begin position="1024"/>
        <end position="1042"/>
    </location>
</feature>
<dbReference type="RefSeq" id="WP_201923548.1">
    <property type="nucleotide sequence ID" value="NZ_BAABAX010000002.1"/>
</dbReference>
<protein>
    <submittedName>
        <fullName evidence="6">CHAT domain-containing protein</fullName>
    </submittedName>
</protein>
<dbReference type="InterPro" id="IPR019734">
    <property type="entry name" value="TPR_rpt"/>
</dbReference>
<evidence type="ECO:0000256" key="2">
    <source>
        <dbReference type="SAM" id="Coils"/>
    </source>
</evidence>
<feature type="chain" id="PRO_5037989780" evidence="4">
    <location>
        <begin position="24"/>
        <end position="1049"/>
    </location>
</feature>
<comment type="caution">
    <text evidence="6">The sequence shown here is derived from an EMBL/GenBank/DDBJ whole genome shotgun (WGS) entry which is preliminary data.</text>
</comment>
<dbReference type="PANTHER" id="PTHR10098">
    <property type="entry name" value="RAPSYN-RELATED"/>
    <property type="match status" value="1"/>
</dbReference>
<evidence type="ECO:0000256" key="1">
    <source>
        <dbReference type="PROSITE-ProRule" id="PRU00339"/>
    </source>
</evidence>
<feature type="signal peptide" evidence="4">
    <location>
        <begin position="1"/>
        <end position="23"/>
    </location>
</feature>
<keyword evidence="3" id="KW-0812">Transmembrane</keyword>
<dbReference type="Pfam" id="PF12770">
    <property type="entry name" value="CHAT"/>
    <property type="match status" value="1"/>
</dbReference>
<keyword evidence="2" id="KW-0175">Coiled coil</keyword>
<dbReference type="EMBL" id="JAERQJ010000008">
    <property type="protein sequence ID" value="MBL0685446.1"/>
    <property type="molecule type" value="Genomic_DNA"/>
</dbReference>
<dbReference type="Gene3D" id="1.25.40.10">
    <property type="entry name" value="Tetratricopeptide repeat domain"/>
    <property type="match status" value="3"/>
</dbReference>